<protein>
    <submittedName>
        <fullName evidence="1 3">Uncharacterized protein</fullName>
    </submittedName>
</protein>
<keyword evidence="2" id="KW-1185">Reference proteome</keyword>
<name>A0A0N4U078_BRUPA</name>
<organism evidence="3">
    <name type="scientific">Brugia pahangi</name>
    <name type="common">Filarial nematode worm</name>
    <dbReference type="NCBI Taxonomy" id="6280"/>
    <lineage>
        <taxon>Eukaryota</taxon>
        <taxon>Metazoa</taxon>
        <taxon>Ecdysozoa</taxon>
        <taxon>Nematoda</taxon>
        <taxon>Chromadorea</taxon>
        <taxon>Rhabditida</taxon>
        <taxon>Spirurina</taxon>
        <taxon>Spiruromorpha</taxon>
        <taxon>Filarioidea</taxon>
        <taxon>Onchocercidae</taxon>
        <taxon>Brugia</taxon>
    </lineage>
</organism>
<reference evidence="3" key="1">
    <citation type="submission" date="2017-02" db="UniProtKB">
        <authorList>
            <consortium name="WormBaseParasite"/>
        </authorList>
    </citation>
    <scope>IDENTIFICATION</scope>
</reference>
<dbReference type="EMBL" id="UZAD01013860">
    <property type="protein sequence ID" value="VDN95811.1"/>
    <property type="molecule type" value="Genomic_DNA"/>
</dbReference>
<evidence type="ECO:0000313" key="1">
    <source>
        <dbReference type="EMBL" id="VDN95811.1"/>
    </source>
</evidence>
<evidence type="ECO:0000313" key="3">
    <source>
        <dbReference type="WBParaSite" id="BPAG_0001469801-mRNA-1"/>
    </source>
</evidence>
<evidence type="ECO:0000313" key="2">
    <source>
        <dbReference type="Proteomes" id="UP000278627"/>
    </source>
</evidence>
<dbReference type="AlphaFoldDB" id="A0A0N4U078"/>
<dbReference type="Proteomes" id="UP000278627">
    <property type="component" value="Unassembled WGS sequence"/>
</dbReference>
<sequence>MLRGYHAIYDLNVSETKQILRRTAKRVQQDDLDAAEIPEDSCYHAIYDLNVSETKQILRRTAKRVQQDDLDAAEIPEDSC</sequence>
<accession>A0A0N4U078</accession>
<proteinExistence type="predicted"/>
<gene>
    <name evidence="1" type="ORF">BPAG_LOCUS14626</name>
</gene>
<reference evidence="1 2" key="2">
    <citation type="submission" date="2018-11" db="EMBL/GenBank/DDBJ databases">
        <authorList>
            <consortium name="Pathogen Informatics"/>
        </authorList>
    </citation>
    <scope>NUCLEOTIDE SEQUENCE [LARGE SCALE GENOMIC DNA]</scope>
</reference>
<dbReference type="WBParaSite" id="BPAG_0001469801-mRNA-1">
    <property type="protein sequence ID" value="BPAG_0001469801-mRNA-1"/>
    <property type="gene ID" value="BPAG_0001469801"/>
</dbReference>